<dbReference type="PANTHER" id="PTHR12835:SF5">
    <property type="entry name" value="BIOTIN--PROTEIN LIGASE"/>
    <property type="match status" value="1"/>
</dbReference>
<organism evidence="8 9">
    <name type="scientific">Flavimaribacter sediminis</name>
    <dbReference type="NCBI Taxonomy" id="2865987"/>
    <lineage>
        <taxon>Bacteria</taxon>
        <taxon>Pseudomonadati</taxon>
        <taxon>Pseudomonadota</taxon>
        <taxon>Alphaproteobacteria</taxon>
        <taxon>Hyphomicrobiales</taxon>
        <taxon>Rhizobiaceae</taxon>
        <taxon>Flavimaribacter</taxon>
    </lineage>
</organism>
<protein>
    <recommendedName>
        <fullName evidence="5">biotin--[biotin carboxyl-carrier protein] ligase</fullName>
        <ecNumber evidence="5">6.3.4.15</ecNumber>
    </recommendedName>
</protein>
<keyword evidence="9" id="KW-1185">Reference proteome</keyword>
<gene>
    <name evidence="8" type="ORF">K1W69_05195</name>
</gene>
<comment type="catalytic activity">
    <reaction evidence="6">
        <text>biotin + L-lysyl-[protein] + ATP = N(6)-biotinyl-L-lysyl-[protein] + AMP + diphosphate + H(+)</text>
        <dbReference type="Rhea" id="RHEA:11756"/>
        <dbReference type="Rhea" id="RHEA-COMP:9752"/>
        <dbReference type="Rhea" id="RHEA-COMP:10505"/>
        <dbReference type="ChEBI" id="CHEBI:15378"/>
        <dbReference type="ChEBI" id="CHEBI:29969"/>
        <dbReference type="ChEBI" id="CHEBI:30616"/>
        <dbReference type="ChEBI" id="CHEBI:33019"/>
        <dbReference type="ChEBI" id="CHEBI:57586"/>
        <dbReference type="ChEBI" id="CHEBI:83144"/>
        <dbReference type="ChEBI" id="CHEBI:456215"/>
        <dbReference type="EC" id="6.3.4.15"/>
    </reaction>
</comment>
<dbReference type="PROSITE" id="PS51733">
    <property type="entry name" value="BPL_LPL_CATALYTIC"/>
    <property type="match status" value="1"/>
</dbReference>
<sequence>MKAEDYRHIALDDVQSTNTECLEKAQAGDPGNLWITARRQLGGRGRRGRPWVSEAGNLYASLLLIDPAPVHALASLPLVAALAVHGAIARALPDPESSLKIKWPNDVLLNGGKISGILLESGIVPDGRRAVVIGCGVNVAHAPKEAMYATATLRDAGAAVSAEELFAYLCQSMARELARWGEGANMSETRELWLRWATGVGKQITVNMPNASIEGIFRDIDDTGCLILEKPDGSLQSIAAGDLFFL</sequence>
<dbReference type="Proteomes" id="UP001196509">
    <property type="component" value="Unassembled WGS sequence"/>
</dbReference>
<dbReference type="NCBIfam" id="TIGR00121">
    <property type="entry name" value="birA_ligase"/>
    <property type="match status" value="1"/>
</dbReference>
<dbReference type="CDD" id="cd16442">
    <property type="entry name" value="BPL"/>
    <property type="match status" value="1"/>
</dbReference>
<evidence type="ECO:0000256" key="4">
    <source>
        <dbReference type="ARBA" id="ARBA00023267"/>
    </source>
</evidence>
<dbReference type="Pfam" id="PF03099">
    <property type="entry name" value="BPL_LplA_LipB"/>
    <property type="match status" value="1"/>
</dbReference>
<evidence type="ECO:0000313" key="9">
    <source>
        <dbReference type="Proteomes" id="UP001196509"/>
    </source>
</evidence>
<dbReference type="GO" id="GO:0005524">
    <property type="term" value="F:ATP binding"/>
    <property type="evidence" value="ECO:0007669"/>
    <property type="project" value="UniProtKB-KW"/>
</dbReference>
<evidence type="ECO:0000259" key="7">
    <source>
        <dbReference type="PROSITE" id="PS51733"/>
    </source>
</evidence>
<evidence type="ECO:0000256" key="3">
    <source>
        <dbReference type="ARBA" id="ARBA00022840"/>
    </source>
</evidence>
<dbReference type="AlphaFoldDB" id="A0AAE3D0B9"/>
<evidence type="ECO:0000256" key="1">
    <source>
        <dbReference type="ARBA" id="ARBA00022598"/>
    </source>
</evidence>
<dbReference type="Gene3D" id="3.30.930.10">
    <property type="entry name" value="Bira Bifunctional Protein, Domain 2"/>
    <property type="match status" value="1"/>
</dbReference>
<evidence type="ECO:0000256" key="2">
    <source>
        <dbReference type="ARBA" id="ARBA00022741"/>
    </source>
</evidence>
<dbReference type="EMBL" id="JAICBX010000001">
    <property type="protein sequence ID" value="MBW8636578.1"/>
    <property type="molecule type" value="Genomic_DNA"/>
</dbReference>
<comment type="caution">
    <text evidence="8">The sequence shown here is derived from an EMBL/GenBank/DDBJ whole genome shotgun (WGS) entry which is preliminary data.</text>
</comment>
<dbReference type="InterPro" id="IPR004143">
    <property type="entry name" value="BPL_LPL_catalytic"/>
</dbReference>
<reference evidence="8" key="1">
    <citation type="submission" date="2021-08" db="EMBL/GenBank/DDBJ databases">
        <title>Hoeflea bacterium WL0058 sp. nov., isolated from the sediment.</title>
        <authorList>
            <person name="Wang L."/>
            <person name="Zhang D."/>
        </authorList>
    </citation>
    <scope>NUCLEOTIDE SEQUENCE</scope>
    <source>
        <strain evidence="8">WL0058</strain>
    </source>
</reference>
<keyword evidence="1 8" id="KW-0436">Ligase</keyword>
<accession>A0AAE3D0B9</accession>
<name>A0AAE3D0B9_9HYPH</name>
<dbReference type="PANTHER" id="PTHR12835">
    <property type="entry name" value="BIOTIN PROTEIN LIGASE"/>
    <property type="match status" value="1"/>
</dbReference>
<dbReference type="EC" id="6.3.4.15" evidence="5"/>
<dbReference type="InterPro" id="IPR003142">
    <property type="entry name" value="BPL_C"/>
</dbReference>
<evidence type="ECO:0000256" key="6">
    <source>
        <dbReference type="ARBA" id="ARBA00047846"/>
    </source>
</evidence>
<dbReference type="InterPro" id="IPR008988">
    <property type="entry name" value="Transcriptional_repressor_C"/>
</dbReference>
<dbReference type="GO" id="GO:0005737">
    <property type="term" value="C:cytoplasm"/>
    <property type="evidence" value="ECO:0007669"/>
    <property type="project" value="TreeGrafter"/>
</dbReference>
<evidence type="ECO:0000313" key="8">
    <source>
        <dbReference type="EMBL" id="MBW8636578.1"/>
    </source>
</evidence>
<dbReference type="Pfam" id="PF02237">
    <property type="entry name" value="BPL_C"/>
    <property type="match status" value="1"/>
</dbReference>
<dbReference type="SUPFAM" id="SSF55681">
    <property type="entry name" value="Class II aaRS and biotin synthetases"/>
    <property type="match status" value="1"/>
</dbReference>
<dbReference type="RefSeq" id="WP_220227846.1">
    <property type="nucleotide sequence ID" value="NZ_JAICBX010000001.1"/>
</dbReference>
<keyword evidence="4" id="KW-0092">Biotin</keyword>
<keyword evidence="3" id="KW-0067">ATP-binding</keyword>
<evidence type="ECO:0000256" key="5">
    <source>
        <dbReference type="ARBA" id="ARBA00024227"/>
    </source>
</evidence>
<dbReference type="InterPro" id="IPR004408">
    <property type="entry name" value="Biotin_CoA_COase_ligase"/>
</dbReference>
<dbReference type="SUPFAM" id="SSF50037">
    <property type="entry name" value="C-terminal domain of transcriptional repressors"/>
    <property type="match status" value="1"/>
</dbReference>
<dbReference type="GO" id="GO:0004077">
    <property type="term" value="F:biotin--[biotin carboxyl-carrier protein] ligase activity"/>
    <property type="evidence" value="ECO:0007669"/>
    <property type="project" value="UniProtKB-EC"/>
</dbReference>
<feature type="domain" description="BPL/LPL catalytic" evidence="7">
    <location>
        <begin position="4"/>
        <end position="181"/>
    </location>
</feature>
<dbReference type="Gene3D" id="2.30.30.100">
    <property type="match status" value="1"/>
</dbReference>
<proteinExistence type="predicted"/>
<dbReference type="InterPro" id="IPR045864">
    <property type="entry name" value="aa-tRNA-synth_II/BPL/LPL"/>
</dbReference>
<keyword evidence="2" id="KW-0547">Nucleotide-binding</keyword>